<evidence type="ECO:0000259" key="2">
    <source>
        <dbReference type="Pfam" id="PF20149"/>
    </source>
</evidence>
<feature type="compositionally biased region" description="Acidic residues" evidence="1">
    <location>
        <begin position="93"/>
        <end position="105"/>
    </location>
</feature>
<organism evidence="3 4">
    <name type="scientific">Tetrapyrgos nigripes</name>
    <dbReference type="NCBI Taxonomy" id="182062"/>
    <lineage>
        <taxon>Eukaryota</taxon>
        <taxon>Fungi</taxon>
        <taxon>Dikarya</taxon>
        <taxon>Basidiomycota</taxon>
        <taxon>Agaricomycotina</taxon>
        <taxon>Agaricomycetes</taxon>
        <taxon>Agaricomycetidae</taxon>
        <taxon>Agaricales</taxon>
        <taxon>Marasmiineae</taxon>
        <taxon>Marasmiaceae</taxon>
        <taxon>Tetrapyrgos</taxon>
    </lineage>
</organism>
<dbReference type="EMBL" id="JAACJM010000272">
    <property type="protein sequence ID" value="KAF5334056.1"/>
    <property type="molecule type" value="Genomic_DNA"/>
</dbReference>
<dbReference type="Proteomes" id="UP000559256">
    <property type="component" value="Unassembled WGS sequence"/>
</dbReference>
<comment type="caution">
    <text evidence="3">The sequence shown here is derived from an EMBL/GenBank/DDBJ whole genome shotgun (WGS) entry which is preliminary data.</text>
</comment>
<dbReference type="Pfam" id="PF20149">
    <property type="entry name" value="DUF6532"/>
    <property type="match status" value="1"/>
</dbReference>
<reference evidence="3 4" key="1">
    <citation type="journal article" date="2020" name="ISME J.">
        <title>Uncovering the hidden diversity of litter-decomposition mechanisms in mushroom-forming fungi.</title>
        <authorList>
            <person name="Floudas D."/>
            <person name="Bentzer J."/>
            <person name="Ahren D."/>
            <person name="Johansson T."/>
            <person name="Persson P."/>
            <person name="Tunlid A."/>
        </authorList>
    </citation>
    <scope>NUCLEOTIDE SEQUENCE [LARGE SCALE GENOMIC DNA]</scope>
    <source>
        <strain evidence="3 4">CBS 291.85</strain>
    </source>
</reference>
<gene>
    <name evidence="3" type="ORF">D9758_017513</name>
</gene>
<dbReference type="InterPro" id="IPR045341">
    <property type="entry name" value="DUF6532"/>
</dbReference>
<feature type="region of interest" description="Disordered" evidence="1">
    <location>
        <begin position="179"/>
        <end position="227"/>
    </location>
</feature>
<sequence length="536" mass="60445">MPGYLDTDLDTPDAPKEERALRKRPITENDGTSNSKKQKKNNAKKPSKPNSSVSKPTAGSKNGKRQGPKEKAISTIKEDKKKVTKHDLRNDDAEMDDPEELDASDYEQPANVDEDSSATEEDEEEDIDDEELAQETLTVHQRVQVVSSEAKKDNTTVNKAISKHGNFDFVAPRTQKAQADLDTHFPGTEDKLDEEGSSVENVEHPKGSESQERPSKPSKNAKSAASKRVTIDVAQIAAADTRNQNWPIEAHLFYPESGQRYIPLLKQPQHLRLVISETTNISIGIMLFQDACPKSEDQNNYVMLAFKTACNKHDKPLITDRFDRDDKFKQYIIAYINNRVSTIRGRVKESAQNIVPARYDLLKLDETGRSKLIKDLLKACCYIFPLGDSMNTKTWCSNEPYQHPAVVDILKDAFWTDSANHVSLGKKYTETFSSTVDDDSAKEVPKAMLGLIGIAIFAALREYTTGTRVKQNFDLSIMRDEYLRHIRFIEQKIIKDDGSGRKKYHNMAVKLYQQVTKSGEAANEDELPDVDWDNMA</sequence>
<feature type="domain" description="DUF6532" evidence="2">
    <location>
        <begin position="285"/>
        <end position="491"/>
    </location>
</feature>
<proteinExistence type="predicted"/>
<evidence type="ECO:0000313" key="4">
    <source>
        <dbReference type="Proteomes" id="UP000559256"/>
    </source>
</evidence>
<name>A0A8H5C2Y6_9AGAR</name>
<evidence type="ECO:0000313" key="3">
    <source>
        <dbReference type="EMBL" id="KAF5334056.1"/>
    </source>
</evidence>
<feature type="compositionally biased region" description="Low complexity" evidence="1">
    <location>
        <begin position="217"/>
        <end position="227"/>
    </location>
</feature>
<feature type="region of interest" description="Disordered" evidence="1">
    <location>
        <begin position="1"/>
        <end position="158"/>
    </location>
</feature>
<dbReference type="OrthoDB" id="3225557at2759"/>
<feature type="compositionally biased region" description="Polar residues" evidence="1">
    <location>
        <begin position="135"/>
        <end position="147"/>
    </location>
</feature>
<feature type="compositionally biased region" description="Basic residues" evidence="1">
    <location>
        <begin position="36"/>
        <end position="47"/>
    </location>
</feature>
<keyword evidence="4" id="KW-1185">Reference proteome</keyword>
<feature type="compositionally biased region" description="Basic and acidic residues" evidence="1">
    <location>
        <begin position="201"/>
        <end position="215"/>
    </location>
</feature>
<feature type="compositionally biased region" description="Basic and acidic residues" evidence="1">
    <location>
        <begin position="179"/>
        <end position="190"/>
    </location>
</feature>
<protein>
    <recommendedName>
        <fullName evidence="2">DUF6532 domain-containing protein</fullName>
    </recommendedName>
</protein>
<dbReference type="AlphaFoldDB" id="A0A8H5C2Y6"/>
<accession>A0A8H5C2Y6</accession>
<feature type="compositionally biased region" description="Acidic residues" evidence="1">
    <location>
        <begin position="112"/>
        <end position="133"/>
    </location>
</feature>
<feature type="compositionally biased region" description="Basic and acidic residues" evidence="1">
    <location>
        <begin position="67"/>
        <end position="92"/>
    </location>
</feature>
<evidence type="ECO:0000256" key="1">
    <source>
        <dbReference type="SAM" id="MobiDB-lite"/>
    </source>
</evidence>